<dbReference type="SUPFAM" id="SSF82549">
    <property type="entry name" value="DAK1/DegV-like"/>
    <property type="match status" value="1"/>
</dbReference>
<proteinExistence type="predicted"/>
<feature type="non-terminal residue" evidence="2">
    <location>
        <position position="211"/>
    </location>
</feature>
<protein>
    <submittedName>
        <fullName evidence="2">DegV</fullName>
    </submittedName>
</protein>
<evidence type="ECO:0000313" key="2">
    <source>
        <dbReference type="EMBL" id="EJX00197.1"/>
    </source>
</evidence>
<dbReference type="InterPro" id="IPR050270">
    <property type="entry name" value="DegV_domain_contain"/>
</dbReference>
<dbReference type="GO" id="GO:0008289">
    <property type="term" value="F:lipid binding"/>
    <property type="evidence" value="ECO:0007669"/>
    <property type="project" value="UniProtKB-KW"/>
</dbReference>
<gene>
    <name evidence="2" type="ORF">EVA_11697</name>
</gene>
<dbReference type="Gene3D" id="3.30.1180.10">
    <property type="match status" value="1"/>
</dbReference>
<dbReference type="PROSITE" id="PS51482">
    <property type="entry name" value="DEGV"/>
    <property type="match status" value="1"/>
</dbReference>
<sequence length="211" mass="23178">MSEKIAFIADSCADLPKEIQEKENVFVLPVIVSVEGKEYLDGVEISAETVYHQQSQGGLPTTSLPTGAMVEKVFTSVLEKGYEKAVLFTMSSAISGTWNLCRLLCEDCKQLECLVFDSKMASLAEGALLVELMEEVEAGAVDWEGIPARLMELQKNTFPYFGIDTLEFLQKNGRIGKATAFAGNLLNVMPILSFDENGVITPVEKVRGRKK</sequence>
<dbReference type="AlphaFoldDB" id="J9FYZ2"/>
<dbReference type="NCBIfam" id="TIGR00762">
    <property type="entry name" value="DegV"/>
    <property type="match status" value="1"/>
</dbReference>
<evidence type="ECO:0000256" key="1">
    <source>
        <dbReference type="ARBA" id="ARBA00023121"/>
    </source>
</evidence>
<dbReference type="Gene3D" id="3.40.50.10170">
    <property type="match status" value="1"/>
</dbReference>
<keyword evidence="1" id="KW-0446">Lipid-binding</keyword>
<dbReference type="InterPro" id="IPR043168">
    <property type="entry name" value="DegV_C"/>
</dbReference>
<dbReference type="Pfam" id="PF02645">
    <property type="entry name" value="DegV"/>
    <property type="match status" value="1"/>
</dbReference>
<dbReference type="InterPro" id="IPR003797">
    <property type="entry name" value="DegV"/>
</dbReference>
<organism evidence="2">
    <name type="scientific">gut metagenome</name>
    <dbReference type="NCBI Taxonomy" id="749906"/>
    <lineage>
        <taxon>unclassified sequences</taxon>
        <taxon>metagenomes</taxon>
        <taxon>organismal metagenomes</taxon>
    </lineage>
</organism>
<name>J9FYZ2_9ZZZZ</name>
<dbReference type="PANTHER" id="PTHR33434:SF2">
    <property type="entry name" value="FATTY ACID-BINDING PROTEIN TM_1468"/>
    <property type="match status" value="1"/>
</dbReference>
<dbReference type="PANTHER" id="PTHR33434">
    <property type="entry name" value="DEGV DOMAIN-CONTAINING PROTEIN DR_1986-RELATED"/>
    <property type="match status" value="1"/>
</dbReference>
<accession>J9FYZ2</accession>
<reference evidence="2" key="1">
    <citation type="journal article" date="2012" name="PLoS ONE">
        <title>Gene sets for utilization of primary and secondary nutrition supplies in the distal gut of endangered iberian lynx.</title>
        <authorList>
            <person name="Alcaide M."/>
            <person name="Messina E."/>
            <person name="Richter M."/>
            <person name="Bargiela R."/>
            <person name="Peplies J."/>
            <person name="Huws S.A."/>
            <person name="Newbold C.J."/>
            <person name="Golyshin P.N."/>
            <person name="Simon M.A."/>
            <person name="Lopez G."/>
            <person name="Yakimov M.M."/>
            <person name="Ferrer M."/>
        </authorList>
    </citation>
    <scope>NUCLEOTIDE SEQUENCE</scope>
</reference>
<comment type="caution">
    <text evidence="2">The sequence shown here is derived from an EMBL/GenBank/DDBJ whole genome shotgun (WGS) entry which is preliminary data.</text>
</comment>
<dbReference type="EMBL" id="AMCI01003483">
    <property type="protein sequence ID" value="EJX00197.1"/>
    <property type="molecule type" value="Genomic_DNA"/>
</dbReference>